<feature type="compositionally biased region" description="Basic and acidic residues" evidence="5">
    <location>
        <begin position="52"/>
        <end position="69"/>
    </location>
</feature>
<keyword evidence="4 6" id="KW-0472">Membrane</keyword>
<dbReference type="Pfam" id="PF04547">
    <property type="entry name" value="Anoctamin"/>
    <property type="match status" value="1"/>
</dbReference>
<evidence type="ECO:0000259" key="8">
    <source>
        <dbReference type="Pfam" id="PF20877"/>
    </source>
</evidence>
<feature type="domain" description="Anoctamin transmembrane" evidence="7">
    <location>
        <begin position="271"/>
        <end position="735"/>
    </location>
</feature>
<gene>
    <name evidence="9" type="ORF">SLS56_002068</name>
</gene>
<dbReference type="Proteomes" id="UP001521116">
    <property type="component" value="Unassembled WGS sequence"/>
</dbReference>
<accession>A0ABR3T6H9</accession>
<proteinExistence type="predicted"/>
<dbReference type="InterPro" id="IPR007632">
    <property type="entry name" value="Anoctamin"/>
</dbReference>
<evidence type="ECO:0000256" key="5">
    <source>
        <dbReference type="SAM" id="MobiDB-lite"/>
    </source>
</evidence>
<comment type="caution">
    <text evidence="9">The sequence shown here is derived from an EMBL/GenBank/DDBJ whole genome shotgun (WGS) entry which is preliminary data.</text>
</comment>
<evidence type="ECO:0000259" key="7">
    <source>
        <dbReference type="Pfam" id="PF04547"/>
    </source>
</evidence>
<name>A0ABR3T6H9_9PEZI</name>
<feature type="transmembrane region" description="Helical" evidence="6">
    <location>
        <begin position="279"/>
        <end position="306"/>
    </location>
</feature>
<dbReference type="InterPro" id="IPR049452">
    <property type="entry name" value="Anoctamin_TM"/>
</dbReference>
<feature type="compositionally biased region" description="Polar residues" evidence="5">
    <location>
        <begin position="36"/>
        <end position="50"/>
    </location>
</feature>
<dbReference type="Pfam" id="PF20877">
    <property type="entry name" value="Anoctamin_N"/>
    <property type="match status" value="1"/>
</dbReference>
<evidence type="ECO:0008006" key="11">
    <source>
        <dbReference type="Google" id="ProtNLM"/>
    </source>
</evidence>
<evidence type="ECO:0000256" key="1">
    <source>
        <dbReference type="ARBA" id="ARBA00004141"/>
    </source>
</evidence>
<feature type="transmembrane region" description="Helical" evidence="6">
    <location>
        <begin position="657"/>
        <end position="682"/>
    </location>
</feature>
<evidence type="ECO:0000313" key="9">
    <source>
        <dbReference type="EMBL" id="KAL1634983.1"/>
    </source>
</evidence>
<feature type="transmembrane region" description="Helical" evidence="6">
    <location>
        <begin position="606"/>
        <end position="629"/>
    </location>
</feature>
<feature type="transmembrane region" description="Helical" evidence="6">
    <location>
        <begin position="424"/>
        <end position="448"/>
    </location>
</feature>
<organism evidence="9 10">
    <name type="scientific">Neofusicoccum ribis</name>
    <dbReference type="NCBI Taxonomy" id="45134"/>
    <lineage>
        <taxon>Eukaryota</taxon>
        <taxon>Fungi</taxon>
        <taxon>Dikarya</taxon>
        <taxon>Ascomycota</taxon>
        <taxon>Pezizomycotina</taxon>
        <taxon>Dothideomycetes</taxon>
        <taxon>Dothideomycetes incertae sedis</taxon>
        <taxon>Botryosphaeriales</taxon>
        <taxon>Botryosphaeriaceae</taxon>
        <taxon>Neofusicoccum</taxon>
    </lineage>
</organism>
<feature type="transmembrane region" description="Helical" evidence="6">
    <location>
        <begin position="694"/>
        <end position="713"/>
    </location>
</feature>
<feature type="transmembrane region" description="Helical" evidence="6">
    <location>
        <begin position="384"/>
        <end position="404"/>
    </location>
</feature>
<dbReference type="PANTHER" id="PTHR12308">
    <property type="entry name" value="ANOCTAMIN"/>
    <property type="match status" value="1"/>
</dbReference>
<keyword evidence="2 6" id="KW-0812">Transmembrane</keyword>
<feature type="transmembrane region" description="Helical" evidence="6">
    <location>
        <begin position="312"/>
        <end position="329"/>
    </location>
</feature>
<evidence type="ECO:0000313" key="10">
    <source>
        <dbReference type="Proteomes" id="UP001521116"/>
    </source>
</evidence>
<dbReference type="PANTHER" id="PTHR12308:SF77">
    <property type="entry name" value="MEMBRANE STRESS RESPONSE PROTEIN (IST2), PUTATIVE (AFU_ORTHOLOGUE AFUA_4G03330)-RELATED"/>
    <property type="match status" value="1"/>
</dbReference>
<evidence type="ECO:0000256" key="3">
    <source>
        <dbReference type="ARBA" id="ARBA00022989"/>
    </source>
</evidence>
<sequence>MLTTSTSAMMAPRLSRPPAIYLFSRTHLAPFCSAIRQASSGSPPQDQQGNGPEKKASRDAKAQAKKTETKTQAQLDEELKAKMAGMSGDGGEAGIEYENGEPVAMKRGVRNNMFSNNVYVVHYDFGNIEFSTAVEEFCTLLSDLESVGLHTEVRAGYDKSLLVFVKAPRELLGNEVYRSRVKDWLYGITREHPGGGKDTIIDGEFEAEDILSMFHLVTWKKELGGAGITAQSGKWENVKSVFPLHNERANQALLLHLSKKVLLRAEDLDKVRDLFGSKVAFYFAFLQTYLVFLFFPAITGFLAWMFMPQYSLFYALTTSLWCTVFLEYWKLQEIDLSLRWNVRGVGTLKVNRPAFQPEKVITDMVTGEVKHYFPKWKQIARQTLQIPFILMSFITLGALIVMVFAVEVLISEVYEGPFKSWLEYLPTILLAAFLPFISSFLEDIATTLTEYENHRTQDRHEMSLTQKIFVLNFITEYLPIFLTAFVYVPFGDVVIPQLETLLRRFLGDAAPFSLGNNFHSDPNRLRNEVIALSVTGQISNFGEELVLPYLKHKAARWYKDYRAEHSHIATINTIAQDEPDEVDFLKRARNEAQLEPYNVQDDLTEMVIQFGYLALFSPVWPLVSIGFLINNWVELRSDFLKICIEHQRPAPVRTDSIGPWISSLGFLTWLGSISTAAVVHLFGNNTLGGLPGRGTWYALPITIFISEHIYLMLRYVVGYALQRFGSDQIRKERAERYARRKNYLAELESKSQSVLAVEEKERRKSVLMMGHDRFWTRQIEDGVSADVGVGLIKALRKTEEATKED</sequence>
<evidence type="ECO:0000256" key="6">
    <source>
        <dbReference type="SAM" id="Phobius"/>
    </source>
</evidence>
<feature type="domain" description="Anoctamin alpha-beta plait" evidence="8">
    <location>
        <begin position="119"/>
        <end position="238"/>
    </location>
</feature>
<comment type="subcellular location">
    <subcellularLocation>
        <location evidence="1">Membrane</location>
        <topology evidence="1">Multi-pass membrane protein</topology>
    </subcellularLocation>
</comment>
<feature type="region of interest" description="Disordered" evidence="5">
    <location>
        <begin position="36"/>
        <end position="75"/>
    </location>
</feature>
<feature type="transmembrane region" description="Helical" evidence="6">
    <location>
        <begin position="469"/>
        <end position="490"/>
    </location>
</feature>
<reference evidence="9 10" key="1">
    <citation type="submission" date="2024-02" db="EMBL/GenBank/DDBJ databases">
        <title>De novo assembly and annotation of 12 fungi associated with fruit tree decline syndrome in Ontario, Canada.</title>
        <authorList>
            <person name="Sulman M."/>
            <person name="Ellouze W."/>
            <person name="Ilyukhin E."/>
        </authorList>
    </citation>
    <scope>NUCLEOTIDE SEQUENCE [LARGE SCALE GENOMIC DNA]</scope>
    <source>
        <strain evidence="9 10">M1-105</strain>
    </source>
</reference>
<evidence type="ECO:0000256" key="2">
    <source>
        <dbReference type="ARBA" id="ARBA00022692"/>
    </source>
</evidence>
<keyword evidence="10" id="KW-1185">Reference proteome</keyword>
<protein>
    <recommendedName>
        <fullName evidence="11">Plasma membrane channel protein</fullName>
    </recommendedName>
</protein>
<evidence type="ECO:0000256" key="4">
    <source>
        <dbReference type="ARBA" id="ARBA00023136"/>
    </source>
</evidence>
<dbReference type="InterPro" id="IPR049456">
    <property type="entry name" value="Anoctamin_N_fung"/>
</dbReference>
<dbReference type="EMBL" id="JAJVDC020000013">
    <property type="protein sequence ID" value="KAL1634983.1"/>
    <property type="molecule type" value="Genomic_DNA"/>
</dbReference>
<keyword evidence="3 6" id="KW-1133">Transmembrane helix</keyword>